<gene>
    <name evidence="2" type="ORF">MOZ64_00150</name>
</gene>
<feature type="chain" id="PRO_5045529800" evidence="1">
    <location>
        <begin position="25"/>
        <end position="62"/>
    </location>
</feature>
<dbReference type="Proteomes" id="UP001285244">
    <property type="component" value="Unassembled WGS sequence"/>
</dbReference>
<name>A0ABU4WJ48_9FIRM</name>
<evidence type="ECO:0000313" key="2">
    <source>
        <dbReference type="EMBL" id="MDX8416259.1"/>
    </source>
</evidence>
<evidence type="ECO:0000313" key="3">
    <source>
        <dbReference type="Proteomes" id="UP001285244"/>
    </source>
</evidence>
<keyword evidence="1" id="KW-0732">Signal</keyword>
<reference evidence="2 3" key="1">
    <citation type="submission" date="2022-03" db="EMBL/GenBank/DDBJ databases">
        <title>Novel taxa within the pig intestine.</title>
        <authorList>
            <person name="Wylensek D."/>
            <person name="Bishof K."/>
            <person name="Afrizal A."/>
            <person name="Clavel T."/>
        </authorList>
    </citation>
    <scope>NUCLEOTIDE SEQUENCE [LARGE SCALE GENOMIC DNA]</scope>
    <source>
        <strain evidence="2 3">Cla-KB-P134</strain>
    </source>
</reference>
<comment type="caution">
    <text evidence="2">The sequence shown here is derived from an EMBL/GenBank/DDBJ whole genome shotgun (WGS) entry which is preliminary data.</text>
</comment>
<evidence type="ECO:0000256" key="1">
    <source>
        <dbReference type="SAM" id="SignalP"/>
    </source>
</evidence>
<dbReference type="RefSeq" id="WP_320324598.1">
    <property type="nucleotide sequence ID" value="NZ_JALBUS010000001.1"/>
</dbReference>
<feature type="signal peptide" evidence="1">
    <location>
        <begin position="1"/>
        <end position="24"/>
    </location>
</feature>
<accession>A0ABU4WJ48</accession>
<protein>
    <submittedName>
        <fullName evidence="2">Uncharacterized protein</fullName>
    </submittedName>
</protein>
<sequence>MKKIVQALLCAGLFFIFLPQQVYATEADPASYAGHYSTNQSFAFVNSRYYDGTNQVKVFNFG</sequence>
<proteinExistence type="predicted"/>
<organism evidence="2 3">
    <name type="scientific">Absicoccus intestinalis</name>
    <dbReference type="NCBI Taxonomy" id="2926319"/>
    <lineage>
        <taxon>Bacteria</taxon>
        <taxon>Bacillati</taxon>
        <taxon>Bacillota</taxon>
        <taxon>Erysipelotrichia</taxon>
        <taxon>Erysipelotrichales</taxon>
        <taxon>Erysipelotrichaceae</taxon>
        <taxon>Absicoccus</taxon>
    </lineage>
</organism>
<keyword evidence="3" id="KW-1185">Reference proteome</keyword>
<dbReference type="EMBL" id="JALBUS010000001">
    <property type="protein sequence ID" value="MDX8416259.1"/>
    <property type="molecule type" value="Genomic_DNA"/>
</dbReference>